<dbReference type="EC" id="5.4.99.25" evidence="1"/>
<dbReference type="Gene3D" id="3.30.2350.10">
    <property type="entry name" value="Pseudouridine synthase"/>
    <property type="match status" value="1"/>
</dbReference>
<protein>
    <recommendedName>
        <fullName evidence="1">tRNA pseudouridine(55) synthase</fullName>
        <ecNumber evidence="1">5.4.99.25</ecNumber>
    </recommendedName>
</protein>
<dbReference type="InterPro" id="IPR014780">
    <property type="entry name" value="tRNA_psdUridine_synth_TruB"/>
</dbReference>
<dbReference type="GO" id="GO:0003723">
    <property type="term" value="F:RNA binding"/>
    <property type="evidence" value="ECO:0007669"/>
    <property type="project" value="InterPro"/>
</dbReference>
<gene>
    <name evidence="6" type="ORF">AKJ56_02360</name>
</gene>
<feature type="domain" description="Pseudouridine synthase II N-terminal" evidence="5">
    <location>
        <begin position="29"/>
        <end position="114"/>
    </location>
</feature>
<dbReference type="Proteomes" id="UP000070175">
    <property type="component" value="Unassembled WGS sequence"/>
</dbReference>
<dbReference type="GO" id="GO:0160148">
    <property type="term" value="F:tRNA pseudouridine(55) synthase activity"/>
    <property type="evidence" value="ECO:0007669"/>
    <property type="project" value="UniProtKB-EC"/>
</dbReference>
<keyword evidence="3" id="KW-0413">Isomerase</keyword>
<evidence type="ECO:0000256" key="1">
    <source>
        <dbReference type="ARBA" id="ARBA00012787"/>
    </source>
</evidence>
<feature type="non-terminal residue" evidence="6">
    <location>
        <position position="117"/>
    </location>
</feature>
<evidence type="ECO:0000259" key="5">
    <source>
        <dbReference type="Pfam" id="PF01509"/>
    </source>
</evidence>
<evidence type="ECO:0000256" key="3">
    <source>
        <dbReference type="ARBA" id="ARBA00023235"/>
    </source>
</evidence>
<dbReference type="InterPro" id="IPR002501">
    <property type="entry name" value="PsdUridine_synth_N"/>
</dbReference>
<dbReference type="EMBL" id="LHYJ01000053">
    <property type="protein sequence ID" value="KXB07790.1"/>
    <property type="molecule type" value="Genomic_DNA"/>
</dbReference>
<dbReference type="PANTHER" id="PTHR13767">
    <property type="entry name" value="TRNA-PSEUDOURIDINE SYNTHASE"/>
    <property type="match status" value="1"/>
</dbReference>
<dbReference type="GO" id="GO:0006400">
    <property type="term" value="P:tRNA modification"/>
    <property type="evidence" value="ECO:0007669"/>
    <property type="project" value="TreeGrafter"/>
</dbReference>
<name>A0A133VMZ1_9EURY</name>
<evidence type="ECO:0000313" key="6">
    <source>
        <dbReference type="EMBL" id="KXB07790.1"/>
    </source>
</evidence>
<accession>A0A133VMZ1</accession>
<dbReference type="PANTHER" id="PTHR13767:SF2">
    <property type="entry name" value="PSEUDOURIDYLATE SYNTHASE TRUB1"/>
    <property type="match status" value="1"/>
</dbReference>
<evidence type="ECO:0000313" key="7">
    <source>
        <dbReference type="Proteomes" id="UP000070175"/>
    </source>
</evidence>
<organism evidence="6 7">
    <name type="scientific">candidate division MSBL1 archaeon SCGC-AAA382N08</name>
    <dbReference type="NCBI Taxonomy" id="1698285"/>
    <lineage>
        <taxon>Archaea</taxon>
        <taxon>Methanobacteriati</taxon>
        <taxon>Methanobacteriota</taxon>
        <taxon>candidate division MSBL1</taxon>
    </lineage>
</organism>
<dbReference type="AlphaFoldDB" id="A0A133VMZ1"/>
<keyword evidence="2" id="KW-0819">tRNA processing</keyword>
<dbReference type="GO" id="GO:1990481">
    <property type="term" value="P:mRNA pseudouridine synthesis"/>
    <property type="evidence" value="ECO:0007669"/>
    <property type="project" value="TreeGrafter"/>
</dbReference>
<dbReference type="SUPFAM" id="SSF55120">
    <property type="entry name" value="Pseudouridine synthase"/>
    <property type="match status" value="1"/>
</dbReference>
<dbReference type="InterPro" id="IPR020103">
    <property type="entry name" value="PsdUridine_synth_cat_dom_sf"/>
</dbReference>
<evidence type="ECO:0000256" key="4">
    <source>
        <dbReference type="SAM" id="MobiDB-lite"/>
    </source>
</evidence>
<keyword evidence="7" id="KW-1185">Reference proteome</keyword>
<proteinExistence type="predicted"/>
<dbReference type="PATRIC" id="fig|1698285.3.peg.496"/>
<dbReference type="Pfam" id="PF01509">
    <property type="entry name" value="TruB_N"/>
    <property type="match status" value="1"/>
</dbReference>
<reference evidence="6 7" key="1">
    <citation type="journal article" date="2016" name="Sci. Rep.">
        <title>Metabolic traits of an uncultured archaeal lineage -MSBL1- from brine pools of the Red Sea.</title>
        <authorList>
            <person name="Mwirichia R."/>
            <person name="Alam I."/>
            <person name="Rashid M."/>
            <person name="Vinu M."/>
            <person name="Ba-Alawi W."/>
            <person name="Anthony Kamau A."/>
            <person name="Kamanda Ngugi D."/>
            <person name="Goker M."/>
            <person name="Klenk H.P."/>
            <person name="Bajic V."/>
            <person name="Stingl U."/>
        </authorList>
    </citation>
    <scope>NUCLEOTIDE SEQUENCE [LARGE SCALE GENOMIC DNA]</scope>
    <source>
        <strain evidence="6">SCGC-AAA382N08</strain>
    </source>
</reference>
<feature type="region of interest" description="Disordered" evidence="4">
    <location>
        <begin position="1"/>
        <end position="22"/>
    </location>
</feature>
<evidence type="ECO:0000256" key="2">
    <source>
        <dbReference type="ARBA" id="ARBA00022694"/>
    </source>
</evidence>
<comment type="caution">
    <text evidence="6">The sequence shown here is derived from an EMBL/GenBank/DDBJ whole genome shotgun (WGS) entry which is preliminary data.</text>
</comment>
<sequence length="117" mass="13233">MSDEQEKSGLLLINKPQGPTSHDIVDRVREITGVEKVGHTGTLDPQASGLLILLVSREATKQQNKFLNLRKEYEAIMKLGEETDTLEEIQEFKELYQQDEKAEKLINLGKKLEGVAR</sequence>